<sequence length="296" mass="33069">MSPLSDVQKEAVQEFGFGGLLHLKLSIVPQSLLPNIICAFRSEKFFEISDSKKFLLSEDDVYDIFGRPTGPRNVDLVHTGLGSQQCAGESLKLAWRSKFNITGSRNPIPLNVVFDKLCSCDDSGDDFKRLFVLYALSSFLVPMSNHALDLRLVSAVQDVSCINQFNWCRFVFQELCLAVREALKGSRYVRGCVLFLVIAYFHRYIYRSDNLTVKEVKREESVGGLGHGELSKVKFPISRQNTSTAGPCFGGVGPSTVPDGSEGVHGRRSIVMDLPDYIHTDEEVNPVVVDRYRSFL</sequence>
<dbReference type="PANTHER" id="PTHR34835">
    <property type="entry name" value="OS07G0283600 PROTEIN-RELATED"/>
    <property type="match status" value="1"/>
</dbReference>
<organism evidence="1 2">
    <name type="scientific">Saponaria officinalis</name>
    <name type="common">Common soapwort</name>
    <name type="synonym">Lychnis saponaria</name>
    <dbReference type="NCBI Taxonomy" id="3572"/>
    <lineage>
        <taxon>Eukaryota</taxon>
        <taxon>Viridiplantae</taxon>
        <taxon>Streptophyta</taxon>
        <taxon>Embryophyta</taxon>
        <taxon>Tracheophyta</taxon>
        <taxon>Spermatophyta</taxon>
        <taxon>Magnoliopsida</taxon>
        <taxon>eudicotyledons</taxon>
        <taxon>Gunneridae</taxon>
        <taxon>Pentapetalae</taxon>
        <taxon>Caryophyllales</taxon>
        <taxon>Caryophyllaceae</taxon>
        <taxon>Caryophylleae</taxon>
        <taxon>Saponaria</taxon>
    </lineage>
</organism>
<dbReference type="EMBL" id="JBDFQZ010000008">
    <property type="protein sequence ID" value="KAK9698516.1"/>
    <property type="molecule type" value="Genomic_DNA"/>
</dbReference>
<gene>
    <name evidence="1" type="ORF">RND81_08G110100</name>
</gene>
<evidence type="ECO:0000313" key="2">
    <source>
        <dbReference type="Proteomes" id="UP001443914"/>
    </source>
</evidence>
<reference evidence="1" key="1">
    <citation type="submission" date="2024-03" db="EMBL/GenBank/DDBJ databases">
        <title>WGS assembly of Saponaria officinalis var. Norfolk2.</title>
        <authorList>
            <person name="Jenkins J."/>
            <person name="Shu S."/>
            <person name="Grimwood J."/>
            <person name="Barry K."/>
            <person name="Goodstein D."/>
            <person name="Schmutz J."/>
            <person name="Leebens-Mack J."/>
            <person name="Osbourn A."/>
        </authorList>
    </citation>
    <scope>NUCLEOTIDE SEQUENCE [LARGE SCALE GENOMIC DNA]</scope>
    <source>
        <strain evidence="1">JIC</strain>
    </source>
</reference>
<name>A0AAW1J9H7_SAPOF</name>
<evidence type="ECO:0000313" key="1">
    <source>
        <dbReference type="EMBL" id="KAK9698516.1"/>
    </source>
</evidence>
<protein>
    <recommendedName>
        <fullName evidence="3">Aminotransferase-like plant mobile domain-containing protein</fullName>
    </recommendedName>
</protein>
<dbReference type="AlphaFoldDB" id="A0AAW1J9H7"/>
<accession>A0AAW1J9H7</accession>
<dbReference type="PANTHER" id="PTHR34835:SF34">
    <property type="entry name" value="OS08G0555500 PROTEIN"/>
    <property type="match status" value="1"/>
</dbReference>
<dbReference type="Proteomes" id="UP001443914">
    <property type="component" value="Unassembled WGS sequence"/>
</dbReference>
<comment type="caution">
    <text evidence="1">The sequence shown here is derived from an EMBL/GenBank/DDBJ whole genome shotgun (WGS) entry which is preliminary data.</text>
</comment>
<keyword evidence="2" id="KW-1185">Reference proteome</keyword>
<evidence type="ECO:0008006" key="3">
    <source>
        <dbReference type="Google" id="ProtNLM"/>
    </source>
</evidence>
<proteinExistence type="predicted"/>